<keyword evidence="3 5" id="KW-1133">Transmembrane helix</keyword>
<feature type="transmembrane region" description="Helical" evidence="5">
    <location>
        <begin position="136"/>
        <end position="154"/>
    </location>
</feature>
<dbReference type="InterPro" id="IPR036513">
    <property type="entry name" value="STAS_dom_sf"/>
</dbReference>
<protein>
    <submittedName>
        <fullName evidence="7">Sulfate permease</fullName>
    </submittedName>
</protein>
<dbReference type="SUPFAM" id="SSF52091">
    <property type="entry name" value="SpoIIaa-like"/>
    <property type="match status" value="1"/>
</dbReference>
<feature type="transmembrane region" description="Helical" evidence="5">
    <location>
        <begin position="254"/>
        <end position="278"/>
    </location>
</feature>
<keyword evidence="4 5" id="KW-0472">Membrane</keyword>
<gene>
    <name evidence="7" type="primary">sulP_2</name>
    <name evidence="7" type="ORF">GCM10022399_40140</name>
</gene>
<keyword evidence="2 5" id="KW-0812">Transmembrane</keyword>
<feature type="transmembrane region" description="Helical" evidence="5">
    <location>
        <begin position="50"/>
        <end position="71"/>
    </location>
</feature>
<comment type="caution">
    <text evidence="7">The sequence shown here is derived from an EMBL/GenBank/DDBJ whole genome shotgun (WGS) entry which is preliminary data.</text>
</comment>
<dbReference type="CDD" id="cd07042">
    <property type="entry name" value="STAS_SulP_like_sulfate_transporter"/>
    <property type="match status" value="1"/>
</dbReference>
<dbReference type="Pfam" id="PF01740">
    <property type="entry name" value="STAS"/>
    <property type="match status" value="1"/>
</dbReference>
<dbReference type="InterPro" id="IPR011547">
    <property type="entry name" value="SLC26A/SulP_dom"/>
</dbReference>
<feature type="transmembrane region" description="Helical" evidence="5">
    <location>
        <begin position="353"/>
        <end position="371"/>
    </location>
</feature>
<keyword evidence="8" id="KW-1185">Reference proteome</keyword>
<feature type="domain" description="STAS" evidence="6">
    <location>
        <begin position="439"/>
        <end position="553"/>
    </location>
</feature>
<feature type="transmembrane region" description="Helical" evidence="5">
    <location>
        <begin position="383"/>
        <end position="411"/>
    </location>
</feature>
<dbReference type="NCBIfam" id="TIGR00815">
    <property type="entry name" value="sulP"/>
    <property type="match status" value="1"/>
</dbReference>
<proteinExistence type="predicted"/>
<evidence type="ECO:0000313" key="7">
    <source>
        <dbReference type="EMBL" id="GAA3719690.1"/>
    </source>
</evidence>
<sequence>MDRVPGLRLAHSYERSWLPKDIVAGLVLSALLVPQGMAYAQLAGLPPVTGLYTSILCLIGYAVFGPSRVLVLGPDSSLGPMIAATIAPLLLAGGDPARAVALASMLAVIVGVVMVVAGLARFGFVADLLSRPTQIGYMNGLALTIIVGQLPKLFGFSTDANGLVAEANAFVSGLFTGAANRTAALIGVSALAGILLLNRFIPKVPSVLVVVALTAVVVNLYDLESHGVDTVGVLPQGLPTFAIPHVGWGDFPPLFLGALAIAVVALADTMSTASSFAARRGERVQGNQEMIGIGAANIAAGAFQGFPVSTSGSRTAVAEQAGSRSQVTGVVGALVIAVVLLFANSLMQYVPQPALGAVVIAAAVSLTDVAGTRRLWLQRRTEFLLSLIALLGVALLGVLPGILIAVGLSILNVFRRTWWPHQAELGRVEGVAGLHDTESYPDAERLPGLVVYRFDAPLIFANARSFGETVREMAEDDPSLSWIVVAAEPITDVDTTASDMLQELDTWLNARGVSLVFAEMKDPVRAKIERYELTRTIAPEHFLPTVDSAVAEYRRLTGASWQAPKEPS</sequence>
<evidence type="ECO:0000256" key="3">
    <source>
        <dbReference type="ARBA" id="ARBA00022989"/>
    </source>
</evidence>
<name>A0ABP7EIP2_9MICO</name>
<dbReference type="RefSeq" id="WP_344951028.1">
    <property type="nucleotide sequence ID" value="NZ_BAABDC010000010.1"/>
</dbReference>
<feature type="transmembrane region" description="Helical" evidence="5">
    <location>
        <begin position="78"/>
        <end position="94"/>
    </location>
</feature>
<feature type="transmembrane region" description="Helical" evidence="5">
    <location>
        <begin position="100"/>
        <end position="124"/>
    </location>
</feature>
<evidence type="ECO:0000256" key="5">
    <source>
        <dbReference type="SAM" id="Phobius"/>
    </source>
</evidence>
<dbReference type="EMBL" id="BAABDC010000010">
    <property type="protein sequence ID" value="GAA3719690.1"/>
    <property type="molecule type" value="Genomic_DNA"/>
</dbReference>
<feature type="transmembrane region" description="Helical" evidence="5">
    <location>
        <begin position="174"/>
        <end position="197"/>
    </location>
</feature>
<dbReference type="PROSITE" id="PS50801">
    <property type="entry name" value="STAS"/>
    <property type="match status" value="1"/>
</dbReference>
<feature type="transmembrane region" description="Helical" evidence="5">
    <location>
        <begin position="327"/>
        <end position="347"/>
    </location>
</feature>
<evidence type="ECO:0000259" key="6">
    <source>
        <dbReference type="PROSITE" id="PS50801"/>
    </source>
</evidence>
<evidence type="ECO:0000256" key="4">
    <source>
        <dbReference type="ARBA" id="ARBA00023136"/>
    </source>
</evidence>
<organism evidence="7 8">
    <name type="scientific">Terrabacter ginsenosidimutans</name>
    <dbReference type="NCBI Taxonomy" id="490575"/>
    <lineage>
        <taxon>Bacteria</taxon>
        <taxon>Bacillati</taxon>
        <taxon>Actinomycetota</taxon>
        <taxon>Actinomycetes</taxon>
        <taxon>Micrococcales</taxon>
        <taxon>Intrasporangiaceae</taxon>
        <taxon>Terrabacter</taxon>
    </lineage>
</organism>
<reference evidence="8" key="1">
    <citation type="journal article" date="2019" name="Int. J. Syst. Evol. Microbiol.">
        <title>The Global Catalogue of Microorganisms (GCM) 10K type strain sequencing project: providing services to taxonomists for standard genome sequencing and annotation.</title>
        <authorList>
            <consortium name="The Broad Institute Genomics Platform"/>
            <consortium name="The Broad Institute Genome Sequencing Center for Infectious Disease"/>
            <person name="Wu L."/>
            <person name="Ma J."/>
        </authorList>
    </citation>
    <scope>NUCLEOTIDE SEQUENCE [LARGE SCALE GENOMIC DNA]</scope>
    <source>
        <strain evidence="8">JCM 17125</strain>
    </source>
</reference>
<feature type="transmembrane region" description="Helical" evidence="5">
    <location>
        <begin position="204"/>
        <end position="221"/>
    </location>
</feature>
<dbReference type="Proteomes" id="UP001501468">
    <property type="component" value="Unassembled WGS sequence"/>
</dbReference>
<evidence type="ECO:0000313" key="8">
    <source>
        <dbReference type="Proteomes" id="UP001501468"/>
    </source>
</evidence>
<dbReference type="InterPro" id="IPR002645">
    <property type="entry name" value="STAS_dom"/>
</dbReference>
<evidence type="ECO:0000256" key="1">
    <source>
        <dbReference type="ARBA" id="ARBA00004141"/>
    </source>
</evidence>
<dbReference type="Pfam" id="PF00916">
    <property type="entry name" value="Sulfate_transp"/>
    <property type="match status" value="1"/>
</dbReference>
<comment type="subcellular location">
    <subcellularLocation>
        <location evidence="1">Membrane</location>
        <topology evidence="1">Multi-pass membrane protein</topology>
    </subcellularLocation>
</comment>
<dbReference type="InterPro" id="IPR001902">
    <property type="entry name" value="SLC26A/SulP_fam"/>
</dbReference>
<accession>A0ABP7EIP2</accession>
<dbReference type="Gene3D" id="3.30.750.24">
    <property type="entry name" value="STAS domain"/>
    <property type="match status" value="1"/>
</dbReference>
<dbReference type="PANTHER" id="PTHR11814">
    <property type="entry name" value="SULFATE TRANSPORTER"/>
    <property type="match status" value="1"/>
</dbReference>
<evidence type="ECO:0000256" key="2">
    <source>
        <dbReference type="ARBA" id="ARBA00022692"/>
    </source>
</evidence>